<dbReference type="PROSITE" id="PS00107">
    <property type="entry name" value="PROTEIN_KINASE_ATP"/>
    <property type="match status" value="1"/>
</dbReference>
<name>A0A2H9TG69_9FUNG</name>
<evidence type="ECO:0000256" key="2">
    <source>
        <dbReference type="ARBA" id="ARBA00022553"/>
    </source>
</evidence>
<dbReference type="Gene3D" id="1.10.510.10">
    <property type="entry name" value="Transferase(Phosphotransferase) domain 1"/>
    <property type="match status" value="2"/>
</dbReference>
<keyword evidence="5" id="KW-0418">Kinase</keyword>
<dbReference type="PROSITE" id="PS00108">
    <property type="entry name" value="PROTEIN_KINASE_ST"/>
    <property type="match status" value="2"/>
</dbReference>
<evidence type="ECO:0000256" key="7">
    <source>
        <dbReference type="PROSITE-ProRule" id="PRU10141"/>
    </source>
</evidence>
<protein>
    <recommendedName>
        <fullName evidence="9">Protein kinase domain-containing protein</fullName>
    </recommendedName>
</protein>
<dbReference type="CDD" id="cd14014">
    <property type="entry name" value="STKc_PknB_like"/>
    <property type="match status" value="2"/>
</dbReference>
<keyword evidence="2" id="KW-0597">Phosphoprotein</keyword>
<feature type="chain" id="PRO_5014135988" description="Protein kinase domain-containing protein" evidence="8">
    <location>
        <begin position="17"/>
        <end position="682"/>
    </location>
</feature>
<dbReference type="InterPro" id="IPR017441">
    <property type="entry name" value="Protein_kinase_ATP_BS"/>
</dbReference>
<evidence type="ECO:0000256" key="8">
    <source>
        <dbReference type="SAM" id="SignalP"/>
    </source>
</evidence>
<dbReference type="InterPro" id="IPR000719">
    <property type="entry name" value="Prot_kinase_dom"/>
</dbReference>
<dbReference type="GO" id="GO:0005524">
    <property type="term" value="F:ATP binding"/>
    <property type="evidence" value="ECO:0007669"/>
    <property type="project" value="UniProtKB-UniRule"/>
</dbReference>
<proteinExistence type="predicted"/>
<dbReference type="OrthoDB" id="248923at2759"/>
<evidence type="ECO:0000256" key="1">
    <source>
        <dbReference type="ARBA" id="ARBA00022527"/>
    </source>
</evidence>
<accession>A0A2H9TG69</accession>
<keyword evidence="3" id="KW-0808">Transferase</keyword>
<dbReference type="Pfam" id="PF00069">
    <property type="entry name" value="Pkinase"/>
    <property type="match status" value="2"/>
</dbReference>
<dbReference type="STRING" id="1246581.A0A2H9TG69"/>
<evidence type="ECO:0000256" key="3">
    <source>
        <dbReference type="ARBA" id="ARBA00022679"/>
    </source>
</evidence>
<feature type="binding site" evidence="7">
    <location>
        <position position="464"/>
    </location>
    <ligand>
        <name>ATP</name>
        <dbReference type="ChEBI" id="CHEBI:30616"/>
    </ligand>
</feature>
<evidence type="ECO:0000256" key="5">
    <source>
        <dbReference type="ARBA" id="ARBA00022777"/>
    </source>
</evidence>
<dbReference type="GO" id="GO:0004674">
    <property type="term" value="F:protein serine/threonine kinase activity"/>
    <property type="evidence" value="ECO:0007669"/>
    <property type="project" value="UniProtKB-KW"/>
</dbReference>
<comment type="caution">
    <text evidence="10">The sequence shown here is derived from an EMBL/GenBank/DDBJ whole genome shotgun (WGS) entry which is preliminary data.</text>
</comment>
<evidence type="ECO:0000259" key="9">
    <source>
        <dbReference type="PROSITE" id="PS50011"/>
    </source>
</evidence>
<gene>
    <name evidence="10" type="ORF">PSACC_03408</name>
</gene>
<dbReference type="InterPro" id="IPR011009">
    <property type="entry name" value="Kinase-like_dom_sf"/>
</dbReference>
<evidence type="ECO:0000256" key="6">
    <source>
        <dbReference type="ARBA" id="ARBA00022840"/>
    </source>
</evidence>
<feature type="domain" description="Protein kinase" evidence="9">
    <location>
        <begin position="69"/>
        <end position="316"/>
    </location>
</feature>
<evidence type="ECO:0000256" key="4">
    <source>
        <dbReference type="ARBA" id="ARBA00022741"/>
    </source>
</evidence>
<sequence>MLSRLWLILLCSTASCLSWGKDRERQSVLLRDLSTTALLTTENTFSDAQGNYQLIFTEYRNRTCRPEHFQKLRKLGSGARGQVWRARHDSGMFVALKVMHDKGPIAYKRIRAEEVFLARLDHVSIPKLYCSFQENGQTVLAMTLAEARDLFDWIYEQRLLPRLTRRVMVQLVNVLGYLHANNVMHRDVKPENMMVTEAGHLYLVDYDHAFMTEAMLSTPCGTLMNMAPELLRREPYNNGIDWYAAGLVLYEMVMGVHPYDRIRDRDGMLERAARGCPRTGDRLVDDLVGKLSHVQMRLRWSVANGNWKDIITHPYFLDGERTRHLRINKVRERRAQTVELENLQSHRTEFDTQASTRAKDAALSANIPSNGTEGSLAMKARMVRLQLSELKKTKAEILRERTTVDLLSKTETFKTSGIYQPIYTHWNGRICHKGRFSNWRQIGNGATGTVYYALAEDNVTVAIKLVENDELQAIRAEDVLLSRLNHPGIINLHCVFPYHDNVALVMPFIKGVNLLAKLSQGIDSGLRKSIMRQLVDVLRYLHSQEVWHRDIKLENLMLSEDNKLYLIDFGLATINGLDSSFVGTETYMAPEVWKSNTHSAASDWYAVGILFYELLMGSPPFQWVENAFDPSRELKKACTKGIIPLTGHNDEDELIQGLTLLDVEQRWGDATLETIRDHRAIN</sequence>
<organism evidence="10 11">
    <name type="scientific">Paramicrosporidium saccamoebae</name>
    <dbReference type="NCBI Taxonomy" id="1246581"/>
    <lineage>
        <taxon>Eukaryota</taxon>
        <taxon>Fungi</taxon>
        <taxon>Fungi incertae sedis</taxon>
        <taxon>Cryptomycota</taxon>
        <taxon>Cryptomycota incertae sedis</taxon>
        <taxon>Paramicrosporidium</taxon>
    </lineage>
</organism>
<keyword evidence="1" id="KW-0723">Serine/threonine-protein kinase</keyword>
<dbReference type="PANTHER" id="PTHR24351">
    <property type="entry name" value="RIBOSOMAL PROTEIN S6 KINASE"/>
    <property type="match status" value="1"/>
</dbReference>
<evidence type="ECO:0000313" key="11">
    <source>
        <dbReference type="Proteomes" id="UP000240830"/>
    </source>
</evidence>
<dbReference type="InterPro" id="IPR008271">
    <property type="entry name" value="Ser/Thr_kinase_AS"/>
</dbReference>
<keyword evidence="6 7" id="KW-0067">ATP-binding</keyword>
<reference evidence="10 11" key="1">
    <citation type="submission" date="2016-10" db="EMBL/GenBank/DDBJ databases">
        <title>The genome of Paramicrosporidium saccamoebae is the missing link in understanding Cryptomycota and Microsporidia evolution.</title>
        <authorList>
            <person name="Quandt C.A."/>
            <person name="Beaudet D."/>
            <person name="Corsaro D."/>
            <person name="Michel R."/>
            <person name="Corradi N."/>
            <person name="James T."/>
        </authorList>
    </citation>
    <scope>NUCLEOTIDE SEQUENCE [LARGE SCALE GENOMIC DNA]</scope>
    <source>
        <strain evidence="10 11">KSL3</strain>
    </source>
</reference>
<feature type="signal peptide" evidence="8">
    <location>
        <begin position="1"/>
        <end position="16"/>
    </location>
</feature>
<feature type="domain" description="Protein kinase" evidence="9">
    <location>
        <begin position="436"/>
        <end position="681"/>
    </location>
</feature>
<evidence type="ECO:0000313" key="10">
    <source>
        <dbReference type="EMBL" id="PJF16773.1"/>
    </source>
</evidence>
<dbReference type="SMART" id="SM00220">
    <property type="entry name" value="S_TKc"/>
    <property type="match status" value="2"/>
</dbReference>
<dbReference type="Proteomes" id="UP000240830">
    <property type="component" value="Unassembled WGS sequence"/>
</dbReference>
<dbReference type="AlphaFoldDB" id="A0A2H9TG69"/>
<keyword evidence="8" id="KW-0732">Signal</keyword>
<keyword evidence="4 7" id="KW-0547">Nucleotide-binding</keyword>
<keyword evidence="11" id="KW-1185">Reference proteome</keyword>
<dbReference type="PROSITE" id="PS51257">
    <property type="entry name" value="PROKAR_LIPOPROTEIN"/>
    <property type="match status" value="1"/>
</dbReference>
<dbReference type="EMBL" id="MTSL01000207">
    <property type="protein sequence ID" value="PJF16773.1"/>
    <property type="molecule type" value="Genomic_DNA"/>
</dbReference>
<dbReference type="SUPFAM" id="SSF56112">
    <property type="entry name" value="Protein kinase-like (PK-like)"/>
    <property type="match status" value="2"/>
</dbReference>
<dbReference type="PROSITE" id="PS50011">
    <property type="entry name" value="PROTEIN_KINASE_DOM"/>
    <property type="match status" value="2"/>
</dbReference>